<evidence type="ECO:0000313" key="1">
    <source>
        <dbReference type="EMBL" id="CAE6539949.1"/>
    </source>
</evidence>
<gene>
    <name evidence="1" type="ORF">RDB_LOCUS194945</name>
</gene>
<feature type="non-terminal residue" evidence="1">
    <location>
        <position position="1"/>
    </location>
</feature>
<evidence type="ECO:0000313" key="2">
    <source>
        <dbReference type="Proteomes" id="UP000663843"/>
    </source>
</evidence>
<dbReference type="Proteomes" id="UP000663843">
    <property type="component" value="Unassembled WGS sequence"/>
</dbReference>
<accession>A0A8H3DSL2</accession>
<protein>
    <submittedName>
        <fullName evidence="1">Uncharacterized protein</fullName>
    </submittedName>
</protein>
<name>A0A8H3DSL2_9AGAM</name>
<proteinExistence type="predicted"/>
<organism evidence="1 2">
    <name type="scientific">Rhizoctonia solani</name>
    <dbReference type="NCBI Taxonomy" id="456999"/>
    <lineage>
        <taxon>Eukaryota</taxon>
        <taxon>Fungi</taxon>
        <taxon>Dikarya</taxon>
        <taxon>Basidiomycota</taxon>
        <taxon>Agaricomycotina</taxon>
        <taxon>Agaricomycetes</taxon>
        <taxon>Cantharellales</taxon>
        <taxon>Ceratobasidiaceae</taxon>
        <taxon>Rhizoctonia</taxon>
    </lineage>
</organism>
<comment type="caution">
    <text evidence="1">The sequence shown here is derived from an EMBL/GenBank/DDBJ whole genome shotgun (WGS) entry which is preliminary data.</text>
</comment>
<dbReference type="AlphaFoldDB" id="A0A8H3DSL2"/>
<reference evidence="1" key="1">
    <citation type="submission" date="2021-01" db="EMBL/GenBank/DDBJ databases">
        <authorList>
            <person name="Kaushik A."/>
        </authorList>
    </citation>
    <scope>NUCLEOTIDE SEQUENCE</scope>
    <source>
        <strain evidence="1">AG2-2IIIB</strain>
    </source>
</reference>
<dbReference type="EMBL" id="CAJMWT010009821">
    <property type="protein sequence ID" value="CAE6539949.1"/>
    <property type="molecule type" value="Genomic_DNA"/>
</dbReference>
<sequence length="214" mass="24184">MALLAQFGLVLPLDKYVGSYIREQMEQWPSELDKKQLRCAREAIERISNVNLGSATATNHVELSDLEIVFKSSGSAAVYSYFAAPNLVRGCIHLMFNLPLSREEKQSLRGEEGHYQQGLSGEIIGSKTEPILHFSRRAMSVVLDLIDHSSRDQDSYNCIIGWSRCSESDDREELVTQTDASTLLANLWADTKHFFKVMFWTYSPGISGVVYLPW</sequence>